<sequence>MSTRVAGKRIERRWIAAGALALPLLFVGCGPKGAHSPGGYESSQTGVLRVGIISTTGKQPSGPEGLAYKQGTLIKDLASAGITQIEFTPFANGPDLNEAMAAGGLDVGEYGDTPALVGRSAGLPTRAINQNTVGTNAWLIVRADGPKTVDDLRGKTVATSKGSYMARYLLGLLAEKNLTKDVKFVHLLPNAAESALQHGDIAAYAAPGGTGPLLIQHGYKAIDQANQHPGLSGSGVTVVSETYLAAHPQFPAIWNKARANAIDNAQAHPEDYYQFQTALSKLPEPIVKASYPIALYSKEPFTPKGLALLSGTKAFLVQQHLAKSDFDLKTWTVSPAGATQSAALPK</sequence>
<dbReference type="PANTHER" id="PTHR30024">
    <property type="entry name" value="ALIPHATIC SULFONATES-BINDING PROTEIN-RELATED"/>
    <property type="match status" value="1"/>
</dbReference>
<dbReference type="PANTHER" id="PTHR30024:SF42">
    <property type="entry name" value="ALIPHATIC SULFONATES-BINDING PROTEIN-RELATED"/>
    <property type="match status" value="1"/>
</dbReference>
<evidence type="ECO:0000313" key="2">
    <source>
        <dbReference type="Proteomes" id="UP000287394"/>
    </source>
</evidence>
<protein>
    <submittedName>
        <fullName evidence="1">Uncharacterized protein</fullName>
    </submittedName>
</protein>
<evidence type="ECO:0000313" key="1">
    <source>
        <dbReference type="EMBL" id="BDI30828.1"/>
    </source>
</evidence>
<gene>
    <name evidence="1" type="ORF">CCAX7_28790</name>
</gene>
<name>A0A402CT70_9BACT</name>
<accession>A0A402CT70</accession>
<organism evidence="1 2">
    <name type="scientific">Capsulimonas corticalis</name>
    <dbReference type="NCBI Taxonomy" id="2219043"/>
    <lineage>
        <taxon>Bacteria</taxon>
        <taxon>Bacillati</taxon>
        <taxon>Armatimonadota</taxon>
        <taxon>Armatimonadia</taxon>
        <taxon>Capsulimonadales</taxon>
        <taxon>Capsulimonadaceae</taxon>
        <taxon>Capsulimonas</taxon>
    </lineage>
</organism>
<reference evidence="1 2" key="1">
    <citation type="journal article" date="2019" name="Int. J. Syst. Evol. Microbiol.">
        <title>Capsulimonas corticalis gen. nov., sp. nov., an aerobic capsulated bacterium, of a novel bacterial order, Capsulimonadales ord. nov., of the class Armatimonadia of the phylum Armatimonadetes.</title>
        <authorList>
            <person name="Li J."/>
            <person name="Kudo C."/>
            <person name="Tonouchi A."/>
        </authorList>
    </citation>
    <scope>NUCLEOTIDE SEQUENCE [LARGE SCALE GENOMIC DNA]</scope>
    <source>
        <strain evidence="1 2">AX-7</strain>
    </source>
</reference>
<keyword evidence="2" id="KW-1185">Reference proteome</keyword>
<dbReference type="KEGG" id="ccot:CCAX7_28790"/>
<dbReference type="Gene3D" id="3.40.190.10">
    <property type="entry name" value="Periplasmic binding protein-like II"/>
    <property type="match status" value="2"/>
</dbReference>
<dbReference type="AlphaFoldDB" id="A0A402CT70"/>
<proteinExistence type="predicted"/>
<dbReference type="PROSITE" id="PS51257">
    <property type="entry name" value="PROKAR_LIPOPROTEIN"/>
    <property type="match status" value="1"/>
</dbReference>
<dbReference type="Proteomes" id="UP000287394">
    <property type="component" value="Chromosome"/>
</dbReference>
<dbReference type="RefSeq" id="WP_165864057.1">
    <property type="nucleotide sequence ID" value="NZ_AP025739.1"/>
</dbReference>
<dbReference type="SUPFAM" id="SSF53850">
    <property type="entry name" value="Periplasmic binding protein-like II"/>
    <property type="match status" value="1"/>
</dbReference>
<dbReference type="Pfam" id="PF12974">
    <property type="entry name" value="Phosphonate-bd"/>
    <property type="match status" value="1"/>
</dbReference>
<dbReference type="EMBL" id="AP025739">
    <property type="protein sequence ID" value="BDI30828.1"/>
    <property type="molecule type" value="Genomic_DNA"/>
</dbReference>